<keyword evidence="3" id="KW-1185">Reference proteome</keyword>
<dbReference type="Proteomes" id="UP000008383">
    <property type="component" value="Unassembled WGS sequence"/>
</dbReference>
<gene>
    <name evidence="2" type="ORF">TRV_00708</name>
</gene>
<dbReference type="HOGENOM" id="CLU_2795775_0_0_1"/>
<dbReference type="GeneID" id="9580622"/>
<organism evidence="2 3">
    <name type="scientific">Trichophyton verrucosum (strain HKI 0517)</name>
    <dbReference type="NCBI Taxonomy" id="663202"/>
    <lineage>
        <taxon>Eukaryota</taxon>
        <taxon>Fungi</taxon>
        <taxon>Dikarya</taxon>
        <taxon>Ascomycota</taxon>
        <taxon>Pezizomycotina</taxon>
        <taxon>Eurotiomycetes</taxon>
        <taxon>Eurotiomycetidae</taxon>
        <taxon>Onygenales</taxon>
        <taxon>Arthrodermataceae</taxon>
        <taxon>Trichophyton</taxon>
    </lineage>
</organism>
<dbReference type="EMBL" id="ACYE01000047">
    <property type="protein sequence ID" value="EFE44518.1"/>
    <property type="molecule type" value="Genomic_DNA"/>
</dbReference>
<feature type="compositionally biased region" description="Basic residues" evidence="1">
    <location>
        <begin position="1"/>
        <end position="10"/>
    </location>
</feature>
<feature type="compositionally biased region" description="Basic and acidic residues" evidence="1">
    <location>
        <begin position="20"/>
        <end position="54"/>
    </location>
</feature>
<sequence>MAVLLKRYRAGPKLAPRQSLETDRREEQEAEERDAQEGGQRKEEEEEERQKPEGRAGWNQGMQVSLAR</sequence>
<evidence type="ECO:0000313" key="2">
    <source>
        <dbReference type="EMBL" id="EFE44518.1"/>
    </source>
</evidence>
<dbReference type="KEGG" id="tve:TRV_00708"/>
<accession>D4D0W2</accession>
<comment type="caution">
    <text evidence="2">The sequence shown here is derived from an EMBL/GenBank/DDBJ whole genome shotgun (WGS) entry which is preliminary data.</text>
</comment>
<reference evidence="3" key="1">
    <citation type="journal article" date="2011" name="Genome Biol.">
        <title>Comparative and functional genomics provide insights into the pathogenicity of dermatophytic fungi.</title>
        <authorList>
            <person name="Burmester A."/>
            <person name="Shelest E."/>
            <person name="Gloeckner G."/>
            <person name="Heddergott C."/>
            <person name="Schindler S."/>
            <person name="Staib P."/>
            <person name="Heidel A."/>
            <person name="Felder M."/>
            <person name="Petzold A."/>
            <person name="Szafranski K."/>
            <person name="Feuermann M."/>
            <person name="Pedruzzi I."/>
            <person name="Priebe S."/>
            <person name="Groth M."/>
            <person name="Winkler R."/>
            <person name="Li W."/>
            <person name="Kniemeyer O."/>
            <person name="Schroeckh V."/>
            <person name="Hertweck C."/>
            <person name="Hube B."/>
            <person name="White T.C."/>
            <person name="Platzer M."/>
            <person name="Guthke R."/>
            <person name="Heitman J."/>
            <person name="Woestemeyer J."/>
            <person name="Zipfel P.F."/>
            <person name="Monod M."/>
            <person name="Brakhage A.A."/>
        </authorList>
    </citation>
    <scope>NUCLEOTIDE SEQUENCE [LARGE SCALE GENOMIC DNA]</scope>
    <source>
        <strain evidence="3">HKI 0517</strain>
    </source>
</reference>
<dbReference type="AlphaFoldDB" id="D4D0W2"/>
<evidence type="ECO:0000313" key="3">
    <source>
        <dbReference type="Proteomes" id="UP000008383"/>
    </source>
</evidence>
<proteinExistence type="predicted"/>
<dbReference type="RefSeq" id="XP_003025129.1">
    <property type="nucleotide sequence ID" value="XM_003025083.1"/>
</dbReference>
<evidence type="ECO:0000256" key="1">
    <source>
        <dbReference type="SAM" id="MobiDB-lite"/>
    </source>
</evidence>
<name>D4D0W2_TRIVH</name>
<protein>
    <submittedName>
        <fullName evidence="2">Uncharacterized protein</fullName>
    </submittedName>
</protein>
<feature type="region of interest" description="Disordered" evidence="1">
    <location>
        <begin position="1"/>
        <end position="68"/>
    </location>
</feature>